<evidence type="ECO:0000313" key="4">
    <source>
        <dbReference type="Proteomes" id="UP000295504"/>
    </source>
</evidence>
<dbReference type="AlphaFoldDB" id="A0A4R2TBD4"/>
<accession>A0A4R2TBD4</accession>
<dbReference type="PANTHER" id="PTHR32060">
    <property type="entry name" value="TAIL-SPECIFIC PROTEASE"/>
    <property type="match status" value="1"/>
</dbReference>
<dbReference type="SUPFAM" id="SSF52096">
    <property type="entry name" value="ClpP/crotonase"/>
    <property type="match status" value="1"/>
</dbReference>
<keyword evidence="4" id="KW-1185">Reference proteome</keyword>
<dbReference type="GO" id="GO:0006508">
    <property type="term" value="P:proteolysis"/>
    <property type="evidence" value="ECO:0007669"/>
    <property type="project" value="InterPro"/>
</dbReference>
<comment type="caution">
    <text evidence="3">The sequence shown here is derived from an EMBL/GenBank/DDBJ whole genome shotgun (WGS) entry which is preliminary data.</text>
</comment>
<dbReference type="GO" id="GO:0008236">
    <property type="term" value="F:serine-type peptidase activity"/>
    <property type="evidence" value="ECO:0007669"/>
    <property type="project" value="InterPro"/>
</dbReference>
<dbReference type="GO" id="GO:0004175">
    <property type="term" value="F:endopeptidase activity"/>
    <property type="evidence" value="ECO:0007669"/>
    <property type="project" value="TreeGrafter"/>
</dbReference>
<name>A0A4R2TBD4_9FIRM</name>
<keyword evidence="1" id="KW-0812">Transmembrane</keyword>
<dbReference type="InterPro" id="IPR029045">
    <property type="entry name" value="ClpP/crotonase-like_dom_sf"/>
</dbReference>
<keyword evidence="1" id="KW-1133">Transmembrane helix</keyword>
<reference evidence="3 4" key="1">
    <citation type="submission" date="2019-03" db="EMBL/GenBank/DDBJ databases">
        <title>Genomic Encyclopedia of Type Strains, Phase IV (KMG-IV): sequencing the most valuable type-strain genomes for metagenomic binning, comparative biology and taxonomic classification.</title>
        <authorList>
            <person name="Goeker M."/>
        </authorList>
    </citation>
    <scope>NUCLEOTIDE SEQUENCE [LARGE SCALE GENOMIC DNA]</scope>
    <source>
        <strain evidence="3 4">DSM 100013</strain>
    </source>
</reference>
<dbReference type="GO" id="GO:0030288">
    <property type="term" value="C:outer membrane-bounded periplasmic space"/>
    <property type="evidence" value="ECO:0007669"/>
    <property type="project" value="TreeGrafter"/>
</dbReference>
<dbReference type="RefSeq" id="WP_132849035.1">
    <property type="nucleotide sequence ID" value="NZ_CP058648.1"/>
</dbReference>
<dbReference type="EMBL" id="SLYC01000030">
    <property type="protein sequence ID" value="TCQ00528.1"/>
    <property type="molecule type" value="Genomic_DNA"/>
</dbReference>
<dbReference type="InterPro" id="IPR005151">
    <property type="entry name" value="Tail-specific_protease"/>
</dbReference>
<dbReference type="GO" id="GO:0007165">
    <property type="term" value="P:signal transduction"/>
    <property type="evidence" value="ECO:0007669"/>
    <property type="project" value="TreeGrafter"/>
</dbReference>
<evidence type="ECO:0000259" key="2">
    <source>
        <dbReference type="Pfam" id="PF03572"/>
    </source>
</evidence>
<evidence type="ECO:0000313" key="3">
    <source>
        <dbReference type="EMBL" id="TCQ00528.1"/>
    </source>
</evidence>
<dbReference type="OrthoDB" id="3177522at2"/>
<feature type="transmembrane region" description="Helical" evidence="1">
    <location>
        <begin position="10"/>
        <end position="28"/>
    </location>
</feature>
<dbReference type="Pfam" id="PF03572">
    <property type="entry name" value="Peptidase_S41"/>
    <property type="match status" value="1"/>
</dbReference>
<keyword evidence="1" id="KW-0472">Membrane</keyword>
<feature type="domain" description="Tail specific protease" evidence="2">
    <location>
        <begin position="245"/>
        <end position="419"/>
    </location>
</feature>
<evidence type="ECO:0000256" key="1">
    <source>
        <dbReference type="SAM" id="Phobius"/>
    </source>
</evidence>
<dbReference type="Gene3D" id="3.90.226.10">
    <property type="entry name" value="2-enoyl-CoA Hydratase, Chain A, domain 1"/>
    <property type="match status" value="1"/>
</dbReference>
<gene>
    <name evidence="3" type="ORF">EDD79_103016</name>
</gene>
<sequence>MLKKILKSKILKIVILLILIIVGLSYYVNPYRETIGWDKVETSLLYEQEIDKSLAVDDLNYLVDKITKHHVSTAKGVTGEIQKQLEYEINNLNDSPRVVDVWIAASRIANKLNDAHANIYYYGHKNMEIDLNFTFDDSSLKVIGGHRDGQELIAIEGIKLEELYQRFLSQFSFENEYFAKYNFVNYLRRKNQLNWLGINVNEEVEIVFSNNGREEVEKYLFNEIKESNYLDNDFISYKLDKEKGVGILTLNSCIYSDEYKIKLRGFFSEVKKHNINIIAIDLRENGGGNSMVANEFIKYLPVESYKNYGSKVRLRSWVIERKPKETKNKQYKDLIFSGDVYLLTSNTTFSSATMFTAYIRDNNLGKVIGEPSGNKPSTYGDILLFQLPNSKLPVTLTYKYFSRPDVEKDEEVAIIPDYPIGQEEAIDELYRLINN</sequence>
<dbReference type="Proteomes" id="UP000295504">
    <property type="component" value="Unassembled WGS sequence"/>
</dbReference>
<organism evidence="3 4">
    <name type="scientific">Serpentinicella alkaliphila</name>
    <dbReference type="NCBI Taxonomy" id="1734049"/>
    <lineage>
        <taxon>Bacteria</taxon>
        <taxon>Bacillati</taxon>
        <taxon>Bacillota</taxon>
        <taxon>Clostridia</taxon>
        <taxon>Peptostreptococcales</taxon>
        <taxon>Natronincolaceae</taxon>
        <taxon>Serpentinicella</taxon>
    </lineage>
</organism>
<protein>
    <submittedName>
        <fullName evidence="3">Peptidase S41-like protein</fullName>
    </submittedName>
</protein>
<proteinExistence type="predicted"/>
<dbReference type="PANTHER" id="PTHR32060:SF30">
    <property type="entry name" value="CARBOXY-TERMINAL PROCESSING PROTEASE CTPA"/>
    <property type="match status" value="1"/>
</dbReference>